<dbReference type="Proteomes" id="UP000183039">
    <property type="component" value="Unassembled WGS sequence"/>
</dbReference>
<protein>
    <submittedName>
        <fullName evidence="7">23S rRNA (-C5)-methyltransferase</fullName>
    </submittedName>
    <submittedName>
        <fullName evidence="6">SAM-dependent methyltransferase</fullName>
    </submittedName>
</protein>
<reference evidence="7 9" key="1">
    <citation type="submission" date="2014-12" db="EMBL/GenBank/DDBJ databases">
        <title>Draft genome sequences of 29 type strains of Enterococci.</title>
        <authorList>
            <person name="Zhong Z."/>
            <person name="Sun Z."/>
            <person name="Liu W."/>
            <person name="Zhang W."/>
            <person name="Zhang H."/>
        </authorList>
    </citation>
    <scope>NUCLEOTIDE SEQUENCE [LARGE SCALE GENOMIC DNA]</scope>
    <source>
        <strain evidence="7 9">DSM 22801</strain>
    </source>
</reference>
<dbReference type="SUPFAM" id="SSF88697">
    <property type="entry name" value="PUA domain-like"/>
    <property type="match status" value="1"/>
</dbReference>
<evidence type="ECO:0000313" key="6">
    <source>
        <dbReference type="EMBL" id="ALS00542.1"/>
    </source>
</evidence>
<keyword evidence="1 6" id="KW-0489">Methyltransferase</keyword>
<evidence type="ECO:0000259" key="4">
    <source>
        <dbReference type="Pfam" id="PF10672"/>
    </source>
</evidence>
<evidence type="ECO:0000313" key="7">
    <source>
        <dbReference type="EMBL" id="OJG91216.1"/>
    </source>
</evidence>
<dbReference type="InterPro" id="IPR019614">
    <property type="entry name" value="SAM-dep_methyl-trfase"/>
</dbReference>
<dbReference type="CDD" id="cd11572">
    <property type="entry name" value="RlmI_M_like"/>
    <property type="match status" value="1"/>
</dbReference>
<feature type="domain" description="S-adenosylmethionine-dependent methyltransferase" evidence="4">
    <location>
        <begin position="177"/>
        <end position="339"/>
    </location>
</feature>
<keyword evidence="3" id="KW-0949">S-adenosyl-L-methionine</keyword>
<dbReference type="InterPro" id="IPR015947">
    <property type="entry name" value="PUA-like_sf"/>
</dbReference>
<dbReference type="Pfam" id="PF10672">
    <property type="entry name" value="Methyltrans_SAM"/>
    <property type="match status" value="1"/>
</dbReference>
<accession>A0A0S3K8D9</accession>
<dbReference type="InterPro" id="IPR041532">
    <property type="entry name" value="RlmI-like_PUA"/>
</dbReference>
<dbReference type="GO" id="GO:0003723">
    <property type="term" value="F:RNA binding"/>
    <property type="evidence" value="ECO:0007669"/>
    <property type="project" value="InterPro"/>
</dbReference>
<dbReference type="PANTHER" id="PTHR43042:SF3">
    <property type="entry name" value="RIBOSOMAL RNA LARGE SUBUNIT METHYLTRANSFERASE YWBD-RELATED"/>
    <property type="match status" value="1"/>
</dbReference>
<dbReference type="Proteomes" id="UP000065511">
    <property type="component" value="Chromosome"/>
</dbReference>
<dbReference type="PANTHER" id="PTHR43042">
    <property type="entry name" value="SAM-DEPENDENT METHYLTRANSFERASE"/>
    <property type="match status" value="1"/>
</dbReference>
<evidence type="ECO:0000256" key="2">
    <source>
        <dbReference type="ARBA" id="ARBA00022679"/>
    </source>
</evidence>
<dbReference type="AlphaFoldDB" id="A0A0S3K8D9"/>
<dbReference type="EMBL" id="JXLC01000016">
    <property type="protein sequence ID" value="OJG91216.1"/>
    <property type="molecule type" value="Genomic_DNA"/>
</dbReference>
<feature type="domain" description="RlmI-like PUA" evidence="5">
    <location>
        <begin position="3"/>
        <end position="65"/>
    </location>
</feature>
<dbReference type="GO" id="GO:0008168">
    <property type="term" value="F:methyltransferase activity"/>
    <property type="evidence" value="ECO:0007669"/>
    <property type="project" value="UniProtKB-KW"/>
</dbReference>
<name>A0A0S3K8D9_9ENTE</name>
<keyword evidence="8" id="KW-1185">Reference proteome</keyword>
<dbReference type="InterPro" id="IPR036974">
    <property type="entry name" value="PUA_sf"/>
</dbReference>
<dbReference type="SUPFAM" id="SSF53335">
    <property type="entry name" value="S-adenosyl-L-methionine-dependent methyltransferases"/>
    <property type="match status" value="1"/>
</dbReference>
<dbReference type="KEGG" id="ess:ATZ33_03890"/>
<evidence type="ECO:0000256" key="1">
    <source>
        <dbReference type="ARBA" id="ARBA00022603"/>
    </source>
</evidence>
<keyword evidence="2" id="KW-0808">Transferase</keyword>
<dbReference type="RefSeq" id="WP_071878158.1">
    <property type="nucleotide sequence ID" value="NZ_JXLC01000016.1"/>
</dbReference>
<reference evidence="6 8" key="2">
    <citation type="submission" date="2015-12" db="EMBL/GenBank/DDBJ databases">
        <authorList>
            <person name="Lauer A."/>
            <person name="Humrighouse B."/>
            <person name="Loparev V."/>
            <person name="Shewmaker P.L."/>
            <person name="Whitney A.M."/>
            <person name="McLaughlin R.W."/>
        </authorList>
    </citation>
    <scope>NUCLEOTIDE SEQUENCE [LARGE SCALE GENOMIC DNA]</scope>
    <source>
        <strain evidence="6 8">LMG 23085</strain>
    </source>
</reference>
<proteinExistence type="predicted"/>
<dbReference type="InterPro" id="IPR029063">
    <property type="entry name" value="SAM-dependent_MTases_sf"/>
</dbReference>
<sequence>MNIIVTKKSEKKFKGGYPLIQKEDLFDVPQSFSQEWVKFVDSKGQFIATGYLGEQNKGIGWLVNWQGSVDSLFLEGLFINAKGHRMVFEQDDSTSAYRLFNGEGDGLGGLIIDRYDDFAVFSWYNETLYCMKEEIIQAFRVSFPEIKGAYEKIRFATKSLPESQKLFGLDAPVPLLVYENGVAYATYLNDGLMTGIFLDQKEVRGRLVEGVAAGKTVLNMFSYTGAFSVASAMGGSSTTTSVDLAKRSLPKTKEQFDMNHLAVEDQKIIVMDVFEYFKYAVRKQLSYDVIILDPPSFARNKKKVFSVAKNYGDLVKDSVTILKDRGLLIASTNAANISLEKYKKMIVDALEEKQVRYQFKETYQLPSDFKTNKHFEEGNYLKVFFIEIKK</sequence>
<evidence type="ECO:0000313" key="9">
    <source>
        <dbReference type="Proteomes" id="UP000183039"/>
    </source>
</evidence>
<dbReference type="Gene3D" id="2.30.130.10">
    <property type="entry name" value="PUA domain"/>
    <property type="match status" value="1"/>
</dbReference>
<dbReference type="Pfam" id="PF17785">
    <property type="entry name" value="PUA_3"/>
    <property type="match status" value="1"/>
</dbReference>
<evidence type="ECO:0000256" key="3">
    <source>
        <dbReference type="ARBA" id="ARBA00022691"/>
    </source>
</evidence>
<organism evidence="7 9">
    <name type="scientific">Enterococcus silesiacus</name>
    <dbReference type="NCBI Taxonomy" id="332949"/>
    <lineage>
        <taxon>Bacteria</taxon>
        <taxon>Bacillati</taxon>
        <taxon>Bacillota</taxon>
        <taxon>Bacilli</taxon>
        <taxon>Lactobacillales</taxon>
        <taxon>Enterococcaceae</taxon>
        <taxon>Enterococcus</taxon>
    </lineage>
</organism>
<dbReference type="OrthoDB" id="9805492at2"/>
<evidence type="ECO:0000313" key="8">
    <source>
        <dbReference type="Proteomes" id="UP000065511"/>
    </source>
</evidence>
<dbReference type="GO" id="GO:0032259">
    <property type="term" value="P:methylation"/>
    <property type="evidence" value="ECO:0007669"/>
    <property type="project" value="UniProtKB-KW"/>
</dbReference>
<dbReference type="EMBL" id="CP013614">
    <property type="protein sequence ID" value="ALS00542.1"/>
    <property type="molecule type" value="Genomic_DNA"/>
</dbReference>
<evidence type="ECO:0000259" key="5">
    <source>
        <dbReference type="Pfam" id="PF17785"/>
    </source>
</evidence>
<dbReference type="Gene3D" id="3.40.50.150">
    <property type="entry name" value="Vaccinia Virus protein VP39"/>
    <property type="match status" value="1"/>
</dbReference>
<dbReference type="Gene3D" id="3.30.750.80">
    <property type="entry name" value="RNA methyltransferase domain (HRMD) like"/>
    <property type="match status" value="1"/>
</dbReference>
<gene>
    <name evidence="6" type="ORF">ATZ33_03890</name>
    <name evidence="7" type="ORF">RV15_GL000846</name>
</gene>